<sequence>MHSYAGLVSKLRSMAASSSAVLKSNTMKAVACFVLLASLTAGGLLLPMATAEDIQKEPVVSEAQTASSPVGLPKEPKLLIEFCVTCYLHNCPTEACREFCFCPR</sequence>
<keyword evidence="2" id="KW-1185">Reference proteome</keyword>
<dbReference type="EMBL" id="OZ075124">
    <property type="protein sequence ID" value="CAL4924267.1"/>
    <property type="molecule type" value="Genomic_DNA"/>
</dbReference>
<dbReference type="Proteomes" id="UP001497457">
    <property type="component" value="Chromosome 14rd"/>
</dbReference>
<evidence type="ECO:0000313" key="1">
    <source>
        <dbReference type="EMBL" id="CAL4924267.1"/>
    </source>
</evidence>
<reference evidence="2" key="1">
    <citation type="submission" date="2024-06" db="EMBL/GenBank/DDBJ databases">
        <authorList>
            <person name="Ryan C."/>
        </authorList>
    </citation>
    <scope>NUCLEOTIDE SEQUENCE [LARGE SCALE GENOMIC DNA]</scope>
</reference>
<gene>
    <name evidence="1" type="ORF">URODEC1_LOCUS22758</name>
</gene>
<evidence type="ECO:0000313" key="2">
    <source>
        <dbReference type="Proteomes" id="UP001497457"/>
    </source>
</evidence>
<organism evidence="1 2">
    <name type="scientific">Urochloa decumbens</name>
    <dbReference type="NCBI Taxonomy" id="240449"/>
    <lineage>
        <taxon>Eukaryota</taxon>
        <taxon>Viridiplantae</taxon>
        <taxon>Streptophyta</taxon>
        <taxon>Embryophyta</taxon>
        <taxon>Tracheophyta</taxon>
        <taxon>Spermatophyta</taxon>
        <taxon>Magnoliopsida</taxon>
        <taxon>Liliopsida</taxon>
        <taxon>Poales</taxon>
        <taxon>Poaceae</taxon>
        <taxon>PACMAD clade</taxon>
        <taxon>Panicoideae</taxon>
        <taxon>Panicodae</taxon>
        <taxon>Paniceae</taxon>
        <taxon>Melinidinae</taxon>
        <taxon>Urochloa</taxon>
    </lineage>
</organism>
<proteinExistence type="predicted"/>
<reference evidence="1 2" key="2">
    <citation type="submission" date="2024-10" db="EMBL/GenBank/DDBJ databases">
        <authorList>
            <person name="Ryan C."/>
        </authorList>
    </citation>
    <scope>NUCLEOTIDE SEQUENCE [LARGE SCALE GENOMIC DNA]</scope>
</reference>
<accession>A0ABC8XEL8</accession>
<dbReference type="AlphaFoldDB" id="A0ABC8XEL8"/>
<protein>
    <submittedName>
        <fullName evidence="1">Uncharacterized protein</fullName>
    </submittedName>
</protein>
<name>A0ABC8XEL8_9POAL</name>